<accession>A0A9E8A9T5</accession>
<evidence type="ECO:0000256" key="4">
    <source>
        <dbReference type="ARBA" id="ARBA00022695"/>
    </source>
</evidence>
<comment type="similarity">
    <text evidence="1">Belongs to the totiviridae RNA-directed RNA polymerase family.</text>
</comment>
<dbReference type="GO" id="GO:0003723">
    <property type="term" value="F:RNA binding"/>
    <property type="evidence" value="ECO:0007669"/>
    <property type="project" value="InterPro"/>
</dbReference>
<dbReference type="InterPro" id="IPR001795">
    <property type="entry name" value="RNA-dir_pol_luteovirus"/>
</dbReference>
<dbReference type="EC" id="2.7.7.48" evidence="7"/>
<evidence type="ECO:0000256" key="3">
    <source>
        <dbReference type="ARBA" id="ARBA00022679"/>
    </source>
</evidence>
<proteinExistence type="inferred from homology"/>
<evidence type="ECO:0000256" key="8">
    <source>
        <dbReference type="SAM" id="MobiDB-lite"/>
    </source>
</evidence>
<keyword evidence="5 7" id="KW-0547">Nucleotide-binding</keyword>
<dbReference type="GO" id="GO:0000166">
    <property type="term" value="F:nucleotide binding"/>
    <property type="evidence" value="ECO:0007669"/>
    <property type="project" value="UniProtKB-KW"/>
</dbReference>
<keyword evidence="4 7" id="KW-0548">Nucleotidyltransferase</keyword>
<dbReference type="GO" id="GO:0006351">
    <property type="term" value="P:DNA-templated transcription"/>
    <property type="evidence" value="ECO:0007669"/>
    <property type="project" value="InterPro"/>
</dbReference>
<organism evidence="9">
    <name type="scientific">Zhangzhou Totiv tick virus 1</name>
    <dbReference type="NCBI Taxonomy" id="2972350"/>
    <lineage>
        <taxon>Viruses</taxon>
        <taxon>Riboviria</taxon>
        <taxon>Orthornavirae</taxon>
        <taxon>Duplornaviricota</taxon>
        <taxon>Chrymotiviricetes</taxon>
        <taxon>Ghabrivirales</taxon>
        <taxon>Totiviridae</taxon>
    </lineage>
</organism>
<name>A0A9E8A9T5_9VIRU</name>
<feature type="region of interest" description="Disordered" evidence="8">
    <location>
        <begin position="1"/>
        <end position="21"/>
    </location>
</feature>
<comment type="catalytic activity">
    <reaction evidence="6 7">
        <text>RNA(n) + a ribonucleoside 5'-triphosphate = RNA(n+1) + diphosphate</text>
        <dbReference type="Rhea" id="RHEA:21248"/>
        <dbReference type="Rhea" id="RHEA-COMP:14527"/>
        <dbReference type="Rhea" id="RHEA-COMP:17342"/>
        <dbReference type="ChEBI" id="CHEBI:33019"/>
        <dbReference type="ChEBI" id="CHEBI:61557"/>
        <dbReference type="ChEBI" id="CHEBI:140395"/>
        <dbReference type="EC" id="2.7.7.48"/>
    </reaction>
</comment>
<dbReference type="SUPFAM" id="SSF56672">
    <property type="entry name" value="DNA/RNA polymerases"/>
    <property type="match status" value="1"/>
</dbReference>
<sequence length="854" mass="95847">MAKKKCPWKGPKPQSPTDGEIDALLDCPNDDKLAQELFPPRTKTDMGIRNIRMADALTYCAVTGRSDAARRVLKLCRGFDYITTQNLLTALFCFNEDWWRTLSNAGVFDGDSEHYRLSCKVLSDLVKKTKNCLPSDERVCYYECAALFGAMCPPVAGWDPVQETKELASGGQIEHGLLFGEEFGPGSILKRIRELVRFEGERPSDGRGFEDWLRSCEWERSGASSVGRVEYEVEADGEQRKGSFKARKNLVLDVVPFQQIVDSTRSHASQDNKALIKSEFGKVRLAVSAPLEVYLQQGYLYAVSGSAYLRWPGNTLEEAVADEMQRNERTLLAMSRGHFALPYDFARFDHQPTTDEVVAFQSITFDRALDQARPFQRDDVILFEDLLEQGFRSATLTTPPGVCAPQTFPVTGGLMSGLRSTSAVGSGWNSVLGESARDIASRFRSRGRPVDTWQIVRGDDTQVISPNYLDVLAVKIGYDVLGAEANESKFTLRRGRTEFLRVEIEDRARCYPCRTVPLVGQSKPWSARAPTADASLTRLDKVFSVLARRLPDPRDLLAFANHVLSRMVSMMRLDVRLISIPTALGGLGLRPWGGKWHVSVWAGRLPIPVKVLNQTTFRTDQQYEKYRSIGVNLSGVEARTLADRELREKIATDDMIEIAGTVRRVRRAELARRKIVSSGTAGAPPRRVLCYYSRLMMFATNMDVTEGAYRRLEMEVTLACEQAAPLYGCEDKATERITAISNLAAVRRISLGTMLRMHAPWFYNKLLRVERQYKLRRSVAVDFLLGALNVPRSDCMPSCVPRLAHRVGAVFLAEMSRQGQASSFLESYRWFEVGASRFVSALMESAYGQKLLRI</sequence>
<keyword evidence="2 7" id="KW-0696">RNA-directed RNA polymerase</keyword>
<protein>
    <recommendedName>
        <fullName evidence="7">RNA-directed RNA polymerase</fullName>
        <ecNumber evidence="7">2.7.7.48</ecNumber>
    </recommendedName>
</protein>
<dbReference type="InterPro" id="IPR043502">
    <property type="entry name" value="DNA/RNA_pol_sf"/>
</dbReference>
<dbReference type="GO" id="GO:0003968">
    <property type="term" value="F:RNA-directed RNA polymerase activity"/>
    <property type="evidence" value="ECO:0007669"/>
    <property type="project" value="UniProtKB-KW"/>
</dbReference>
<evidence type="ECO:0000256" key="7">
    <source>
        <dbReference type="RuleBase" id="RU364050"/>
    </source>
</evidence>
<reference evidence="9" key="1">
    <citation type="submission" date="2022-05" db="EMBL/GenBank/DDBJ databases">
        <authorList>
            <person name="Cao W."/>
            <person name="Jia N."/>
            <person name="Lam T.T.-Y."/>
            <person name="Ni X."/>
            <person name="Liu J."/>
        </authorList>
    </citation>
    <scope>NUCLEOTIDE SEQUENCE</scope>
    <source>
        <strain evidence="9">TIGMIC 51</strain>
    </source>
</reference>
<evidence type="ECO:0000256" key="1">
    <source>
        <dbReference type="ARBA" id="ARBA00010455"/>
    </source>
</evidence>
<dbReference type="Pfam" id="PF02123">
    <property type="entry name" value="RdRP_4"/>
    <property type="match status" value="1"/>
</dbReference>
<keyword evidence="3 7" id="KW-0808">Transferase</keyword>
<evidence type="ECO:0000256" key="6">
    <source>
        <dbReference type="ARBA" id="ARBA00048744"/>
    </source>
</evidence>
<evidence type="ECO:0000256" key="2">
    <source>
        <dbReference type="ARBA" id="ARBA00022484"/>
    </source>
</evidence>
<dbReference type="EMBL" id="ON746548">
    <property type="protein sequence ID" value="UYL95658.1"/>
    <property type="molecule type" value="Genomic_RNA"/>
</dbReference>
<evidence type="ECO:0000313" key="9">
    <source>
        <dbReference type="EMBL" id="UYL95658.1"/>
    </source>
</evidence>
<keyword evidence="7" id="KW-0693">Viral RNA replication</keyword>
<evidence type="ECO:0000256" key="5">
    <source>
        <dbReference type="ARBA" id="ARBA00022741"/>
    </source>
</evidence>